<organism evidence="2 3">
    <name type="scientific">Babesia caballi</name>
    <dbReference type="NCBI Taxonomy" id="5871"/>
    <lineage>
        <taxon>Eukaryota</taxon>
        <taxon>Sar</taxon>
        <taxon>Alveolata</taxon>
        <taxon>Apicomplexa</taxon>
        <taxon>Aconoidasida</taxon>
        <taxon>Piroplasmida</taxon>
        <taxon>Babesiidae</taxon>
        <taxon>Babesia</taxon>
    </lineage>
</organism>
<protein>
    <submittedName>
        <fullName evidence="2">Propanediol dehydratase medium subunit</fullName>
    </submittedName>
</protein>
<name>A0AAV4LYN5_BABCB</name>
<reference evidence="2 3" key="1">
    <citation type="submission" date="2021-06" db="EMBL/GenBank/DDBJ databases">
        <title>Genome sequence of Babesia caballi.</title>
        <authorList>
            <person name="Yamagishi J."/>
            <person name="Kidaka T."/>
            <person name="Ochi A."/>
        </authorList>
    </citation>
    <scope>NUCLEOTIDE SEQUENCE [LARGE SCALE GENOMIC DNA]</scope>
    <source>
        <strain evidence="2">USDA-D6B2</strain>
    </source>
</reference>
<evidence type="ECO:0000313" key="2">
    <source>
        <dbReference type="EMBL" id="GIX65347.1"/>
    </source>
</evidence>
<feature type="compositionally biased region" description="Basic and acidic residues" evidence="1">
    <location>
        <begin position="44"/>
        <end position="60"/>
    </location>
</feature>
<evidence type="ECO:0000256" key="1">
    <source>
        <dbReference type="SAM" id="MobiDB-lite"/>
    </source>
</evidence>
<accession>A0AAV4LYN5</accession>
<keyword evidence="3" id="KW-1185">Reference proteome</keyword>
<dbReference type="EMBL" id="BPLF01000004">
    <property type="protein sequence ID" value="GIX65347.1"/>
    <property type="molecule type" value="Genomic_DNA"/>
</dbReference>
<proteinExistence type="predicted"/>
<gene>
    <name evidence="2" type="ORF">BcabD6B2_47820</name>
</gene>
<dbReference type="AlphaFoldDB" id="A0AAV4LYN5"/>
<dbReference type="GeneID" id="94196828"/>
<sequence>MQAAQDLKMQSMQRLRVQEAQPPNHTAVQLGDQDADVGQRFRRPRVEGNNEPLKQQHGDLEKPLGRLLVLHEAAEDFGEQGADAVVDHAHDELLRQLLAGGVEHRDDVQQRPSPELLAFVARGHKLQAKAASGGVQNREHAVKRFQELALGVLPQRPEGAAGQR</sequence>
<dbReference type="RefSeq" id="XP_067717416.1">
    <property type="nucleotide sequence ID" value="XM_067861315.1"/>
</dbReference>
<feature type="region of interest" description="Disordered" evidence="1">
    <location>
        <begin position="1"/>
        <end position="60"/>
    </location>
</feature>
<evidence type="ECO:0000313" key="3">
    <source>
        <dbReference type="Proteomes" id="UP001497744"/>
    </source>
</evidence>
<comment type="caution">
    <text evidence="2">The sequence shown here is derived from an EMBL/GenBank/DDBJ whole genome shotgun (WGS) entry which is preliminary data.</text>
</comment>
<dbReference type="Proteomes" id="UP001497744">
    <property type="component" value="Unassembled WGS sequence"/>
</dbReference>